<feature type="binding site" evidence="8">
    <location>
        <position position="107"/>
    </location>
    <ligand>
        <name>shikimate</name>
        <dbReference type="ChEBI" id="CHEBI:36208"/>
    </ligand>
</feature>
<dbReference type="InterPro" id="IPR041121">
    <property type="entry name" value="SDH_C"/>
</dbReference>
<evidence type="ECO:0000256" key="8">
    <source>
        <dbReference type="HAMAP-Rule" id="MF_00222"/>
    </source>
</evidence>
<evidence type="ECO:0000259" key="11">
    <source>
        <dbReference type="Pfam" id="PF18317"/>
    </source>
</evidence>
<dbReference type="Gene3D" id="3.40.50.720">
    <property type="entry name" value="NAD(P)-binding Rossmann-like Domain"/>
    <property type="match status" value="1"/>
</dbReference>
<dbReference type="GO" id="GO:0004764">
    <property type="term" value="F:shikimate 3-dehydrogenase (NADP+) activity"/>
    <property type="evidence" value="ECO:0007669"/>
    <property type="project" value="UniProtKB-UniRule"/>
</dbReference>
<evidence type="ECO:0000256" key="6">
    <source>
        <dbReference type="ARBA" id="ARBA00023141"/>
    </source>
</evidence>
<comment type="subunit">
    <text evidence="8">Homodimer.</text>
</comment>
<comment type="catalytic activity">
    <reaction evidence="7 8">
        <text>shikimate + NADP(+) = 3-dehydroshikimate + NADPH + H(+)</text>
        <dbReference type="Rhea" id="RHEA:17737"/>
        <dbReference type="ChEBI" id="CHEBI:15378"/>
        <dbReference type="ChEBI" id="CHEBI:16630"/>
        <dbReference type="ChEBI" id="CHEBI:36208"/>
        <dbReference type="ChEBI" id="CHEBI:57783"/>
        <dbReference type="ChEBI" id="CHEBI:58349"/>
        <dbReference type="EC" id="1.1.1.25"/>
    </reaction>
</comment>
<dbReference type="NCBIfam" id="TIGR00507">
    <property type="entry name" value="aroE"/>
    <property type="match status" value="1"/>
</dbReference>
<dbReference type="SUPFAM" id="SSF53223">
    <property type="entry name" value="Aminoacid dehydrogenase-like, N-terminal domain"/>
    <property type="match status" value="1"/>
</dbReference>
<dbReference type="KEGG" id="lcre:Pla8534_31860"/>
<evidence type="ECO:0000256" key="3">
    <source>
        <dbReference type="ARBA" id="ARBA00022605"/>
    </source>
</evidence>
<feature type="binding site" evidence="8">
    <location>
        <position position="224"/>
    </location>
    <ligand>
        <name>NADP(+)</name>
        <dbReference type="ChEBI" id="CHEBI:58349"/>
    </ligand>
</feature>
<comment type="pathway">
    <text evidence="1 8">Metabolic intermediate biosynthesis; chorismate biosynthesis; chorismate from D-erythrose 4-phosphate and phosphoenolpyruvate: step 4/7.</text>
</comment>
<accession>A0A518DU60</accession>
<comment type="similarity">
    <text evidence="8">Belongs to the shikimate dehydrogenase family.</text>
</comment>
<dbReference type="EMBL" id="CP036433">
    <property type="protein sequence ID" value="QDU95371.1"/>
    <property type="molecule type" value="Genomic_DNA"/>
</dbReference>
<dbReference type="InterPro" id="IPR046346">
    <property type="entry name" value="Aminoacid_DH-like_N_sf"/>
</dbReference>
<sequence length="282" mass="30000">MLESHLQQITCCMGQPVAGNPTQYMMEKAFQAAGLEWRYLTLEVPPEKLADAVAGMKAMGFCGGNFTIPHKVAVLELLDDLSPAAAKMGAVNCVYQKDGKLIGENTDGKGFLESLRSLTDPADKHVVILGAGGAARAIAVEVGLAKPASLTIVNRTAGRGQELVDLLREKVGAPAELVVLDGDYELPETTDVFINATSIGLGDDEARTPIVVDSLRPGMVVADVIFNPPQTVLLRDAAARGCRTLDGLGMLVNQAVIGFRIWTGVEPSPAVMREALEEYLEI</sequence>
<gene>
    <name evidence="12" type="primary">aroE_1</name>
    <name evidence="8" type="synonym">aroE</name>
    <name evidence="12" type="ORF">Pla8534_31860</name>
</gene>
<evidence type="ECO:0000313" key="13">
    <source>
        <dbReference type="Proteomes" id="UP000317648"/>
    </source>
</evidence>
<feature type="binding site" evidence="8">
    <location>
        <position position="247"/>
    </location>
    <ligand>
        <name>NADP(+)</name>
        <dbReference type="ChEBI" id="CHEBI:58349"/>
    </ligand>
</feature>
<feature type="binding site" evidence="8">
    <location>
        <begin position="130"/>
        <end position="134"/>
    </location>
    <ligand>
        <name>NADP(+)</name>
        <dbReference type="ChEBI" id="CHEBI:58349"/>
    </ligand>
</feature>
<dbReference type="Proteomes" id="UP000317648">
    <property type="component" value="Chromosome"/>
</dbReference>
<dbReference type="GO" id="GO:0050661">
    <property type="term" value="F:NADP binding"/>
    <property type="evidence" value="ECO:0007669"/>
    <property type="project" value="InterPro"/>
</dbReference>
<dbReference type="PANTHER" id="PTHR21089">
    <property type="entry name" value="SHIKIMATE DEHYDROGENASE"/>
    <property type="match status" value="1"/>
</dbReference>
<evidence type="ECO:0000259" key="9">
    <source>
        <dbReference type="Pfam" id="PF01488"/>
    </source>
</evidence>
<dbReference type="CDD" id="cd01065">
    <property type="entry name" value="NAD_bind_Shikimate_DH"/>
    <property type="match status" value="1"/>
</dbReference>
<evidence type="ECO:0000256" key="7">
    <source>
        <dbReference type="ARBA" id="ARBA00049442"/>
    </source>
</evidence>
<dbReference type="PANTHER" id="PTHR21089:SF1">
    <property type="entry name" value="BIFUNCTIONAL 3-DEHYDROQUINATE DEHYDRATASE_SHIKIMATE DEHYDROGENASE, CHLOROPLASTIC"/>
    <property type="match status" value="1"/>
</dbReference>
<evidence type="ECO:0000256" key="4">
    <source>
        <dbReference type="ARBA" id="ARBA00022857"/>
    </source>
</evidence>
<keyword evidence="13" id="KW-1185">Reference proteome</keyword>
<feature type="binding site" evidence="8">
    <location>
        <position position="254"/>
    </location>
    <ligand>
        <name>shikimate</name>
        <dbReference type="ChEBI" id="CHEBI:36208"/>
    </ligand>
</feature>
<evidence type="ECO:0000256" key="1">
    <source>
        <dbReference type="ARBA" id="ARBA00004871"/>
    </source>
</evidence>
<dbReference type="GO" id="GO:0009423">
    <property type="term" value="P:chorismate biosynthetic process"/>
    <property type="evidence" value="ECO:0007669"/>
    <property type="project" value="UniProtKB-UniRule"/>
</dbReference>
<keyword evidence="3 8" id="KW-0028">Amino-acid biosynthesis</keyword>
<feature type="binding site" evidence="8">
    <location>
        <position position="92"/>
    </location>
    <ligand>
        <name>shikimate</name>
        <dbReference type="ChEBI" id="CHEBI:36208"/>
    </ligand>
</feature>
<feature type="binding site" evidence="8">
    <location>
        <begin position="154"/>
        <end position="159"/>
    </location>
    <ligand>
        <name>NADP(+)</name>
        <dbReference type="ChEBI" id="CHEBI:58349"/>
    </ligand>
</feature>
<dbReference type="UniPathway" id="UPA00053">
    <property type="reaction ID" value="UER00087"/>
</dbReference>
<dbReference type="AlphaFoldDB" id="A0A518DU60"/>
<dbReference type="RefSeq" id="WP_231756625.1">
    <property type="nucleotide sequence ID" value="NZ_CP036433.1"/>
</dbReference>
<dbReference type="EC" id="1.1.1.25" evidence="2 8"/>
<comment type="function">
    <text evidence="8">Involved in the biosynthesis of the chorismate, which leads to the biosynthesis of aromatic amino acids. Catalyzes the reversible NADPH linked reduction of 3-dehydroshikimate (DHSA) to yield shikimate (SA).</text>
</comment>
<dbReference type="Pfam" id="PF01488">
    <property type="entry name" value="Shikimate_DH"/>
    <property type="match status" value="1"/>
</dbReference>
<dbReference type="GO" id="GO:0019632">
    <property type="term" value="P:shikimate metabolic process"/>
    <property type="evidence" value="ECO:0007669"/>
    <property type="project" value="InterPro"/>
</dbReference>
<dbReference type="GO" id="GO:0008652">
    <property type="term" value="P:amino acid biosynthetic process"/>
    <property type="evidence" value="ECO:0007669"/>
    <property type="project" value="UniProtKB-KW"/>
</dbReference>
<dbReference type="InterPro" id="IPR006151">
    <property type="entry name" value="Shikm_DH/Glu-tRNA_Rdtase"/>
</dbReference>
<comment type="caution">
    <text evidence="8">Lacks conserved residue(s) required for the propagation of feature annotation.</text>
</comment>
<name>A0A518DU60_9BACT</name>
<dbReference type="HAMAP" id="MF_00222">
    <property type="entry name" value="Shikimate_DH_AroE"/>
    <property type="match status" value="1"/>
</dbReference>
<keyword evidence="4 8" id="KW-0521">NADP</keyword>
<dbReference type="Gene3D" id="3.40.50.10860">
    <property type="entry name" value="Leucine Dehydrogenase, chain A, domain 1"/>
    <property type="match status" value="1"/>
</dbReference>
<protein>
    <recommendedName>
        <fullName evidence="2 8">Shikimate dehydrogenase (NADP(+))</fullName>
        <shortName evidence="8">SDH</shortName>
        <ecNumber evidence="2 8">1.1.1.25</ecNumber>
    </recommendedName>
</protein>
<feature type="active site" description="Proton acceptor" evidence="8">
    <location>
        <position position="71"/>
    </location>
</feature>
<evidence type="ECO:0000313" key="12">
    <source>
        <dbReference type="EMBL" id="QDU95371.1"/>
    </source>
</evidence>
<organism evidence="12 13">
    <name type="scientific">Lignipirellula cremea</name>
    <dbReference type="NCBI Taxonomy" id="2528010"/>
    <lineage>
        <taxon>Bacteria</taxon>
        <taxon>Pseudomonadati</taxon>
        <taxon>Planctomycetota</taxon>
        <taxon>Planctomycetia</taxon>
        <taxon>Pirellulales</taxon>
        <taxon>Pirellulaceae</taxon>
        <taxon>Lignipirellula</taxon>
    </lineage>
</organism>
<keyword evidence="6 8" id="KW-0057">Aromatic amino acid biosynthesis</keyword>
<feature type="domain" description="Quinate/shikimate 5-dehydrogenase/glutamyl-tRNA reductase" evidence="9">
    <location>
        <begin position="119"/>
        <end position="198"/>
    </location>
</feature>
<keyword evidence="5 8" id="KW-0560">Oxidoreductase</keyword>
<dbReference type="Pfam" id="PF08501">
    <property type="entry name" value="Shikimate_dh_N"/>
    <property type="match status" value="1"/>
</dbReference>
<evidence type="ECO:0000256" key="2">
    <source>
        <dbReference type="ARBA" id="ARBA00012962"/>
    </source>
</evidence>
<feature type="domain" description="SDH C-terminal" evidence="11">
    <location>
        <begin position="247"/>
        <end position="277"/>
    </location>
</feature>
<proteinExistence type="inferred from homology"/>
<dbReference type="InterPro" id="IPR013708">
    <property type="entry name" value="Shikimate_DH-bd_N"/>
</dbReference>
<dbReference type="InterPro" id="IPR011342">
    <property type="entry name" value="Shikimate_DH"/>
</dbReference>
<evidence type="ECO:0000256" key="5">
    <source>
        <dbReference type="ARBA" id="ARBA00023002"/>
    </source>
</evidence>
<feature type="domain" description="Shikimate dehydrogenase substrate binding N-terminal" evidence="10">
    <location>
        <begin position="13"/>
        <end position="94"/>
    </location>
</feature>
<feature type="binding site" evidence="8">
    <location>
        <position position="67"/>
    </location>
    <ligand>
        <name>shikimate</name>
        <dbReference type="ChEBI" id="CHEBI:36208"/>
    </ligand>
</feature>
<dbReference type="GO" id="GO:0005829">
    <property type="term" value="C:cytosol"/>
    <property type="evidence" value="ECO:0007669"/>
    <property type="project" value="TreeGrafter"/>
</dbReference>
<dbReference type="InterPro" id="IPR022893">
    <property type="entry name" value="Shikimate_DH_fam"/>
</dbReference>
<dbReference type="SUPFAM" id="SSF51735">
    <property type="entry name" value="NAD(P)-binding Rossmann-fold domains"/>
    <property type="match status" value="1"/>
</dbReference>
<reference evidence="12 13" key="1">
    <citation type="submission" date="2019-02" db="EMBL/GenBank/DDBJ databases">
        <title>Deep-cultivation of Planctomycetes and their phenomic and genomic characterization uncovers novel biology.</title>
        <authorList>
            <person name="Wiegand S."/>
            <person name="Jogler M."/>
            <person name="Boedeker C."/>
            <person name="Pinto D."/>
            <person name="Vollmers J."/>
            <person name="Rivas-Marin E."/>
            <person name="Kohn T."/>
            <person name="Peeters S.H."/>
            <person name="Heuer A."/>
            <person name="Rast P."/>
            <person name="Oberbeckmann S."/>
            <person name="Bunk B."/>
            <person name="Jeske O."/>
            <person name="Meyerdierks A."/>
            <person name="Storesund J.E."/>
            <person name="Kallscheuer N."/>
            <person name="Luecker S."/>
            <person name="Lage O.M."/>
            <person name="Pohl T."/>
            <person name="Merkel B.J."/>
            <person name="Hornburger P."/>
            <person name="Mueller R.-W."/>
            <person name="Bruemmer F."/>
            <person name="Labrenz M."/>
            <person name="Spormann A.M."/>
            <person name="Op den Camp H."/>
            <person name="Overmann J."/>
            <person name="Amann R."/>
            <person name="Jetten M.S.M."/>
            <person name="Mascher T."/>
            <person name="Medema M.H."/>
            <person name="Devos D.P."/>
            <person name="Kaster A.-K."/>
            <person name="Ovreas L."/>
            <person name="Rohde M."/>
            <person name="Galperin M.Y."/>
            <person name="Jogler C."/>
        </authorList>
    </citation>
    <scope>NUCLEOTIDE SEQUENCE [LARGE SCALE GENOMIC DNA]</scope>
    <source>
        <strain evidence="12 13">Pla85_3_4</strain>
    </source>
</reference>
<evidence type="ECO:0000259" key="10">
    <source>
        <dbReference type="Pfam" id="PF08501"/>
    </source>
</evidence>
<dbReference type="InterPro" id="IPR036291">
    <property type="entry name" value="NAD(P)-bd_dom_sf"/>
</dbReference>
<dbReference type="Pfam" id="PF18317">
    <property type="entry name" value="SDH_C"/>
    <property type="match status" value="1"/>
</dbReference>
<dbReference type="GO" id="GO:0009073">
    <property type="term" value="P:aromatic amino acid family biosynthetic process"/>
    <property type="evidence" value="ECO:0007669"/>
    <property type="project" value="UniProtKB-KW"/>
</dbReference>